<dbReference type="Pfam" id="PF05626">
    <property type="entry name" value="DUF790"/>
    <property type="match status" value="1"/>
</dbReference>
<reference evidence="1" key="2">
    <citation type="submission" date="2023-12" db="EMBL/GenBank/DDBJ databases">
        <authorList>
            <person name="Sun Q."/>
            <person name="Inoue M."/>
        </authorList>
    </citation>
    <scope>NUCLEOTIDE SEQUENCE</scope>
    <source>
        <strain evidence="1">JCM 12289</strain>
    </source>
</reference>
<evidence type="ECO:0000313" key="1">
    <source>
        <dbReference type="EMBL" id="GAA0452059.1"/>
    </source>
</evidence>
<protein>
    <submittedName>
        <fullName evidence="1">Uncharacterized protein</fullName>
    </submittedName>
</protein>
<comment type="caution">
    <text evidence="1">The sequence shown here is derived from an EMBL/GenBank/DDBJ whole genome shotgun (WGS) entry which is preliminary data.</text>
</comment>
<dbReference type="PANTHER" id="PTHR39640">
    <property type="entry name" value="VNG6129C"/>
    <property type="match status" value="1"/>
</dbReference>
<dbReference type="PANTHER" id="PTHR39640:SF1">
    <property type="entry name" value="DUF790 FAMILY PROTEIN"/>
    <property type="match status" value="1"/>
</dbReference>
<accession>A0AAV3SE47</accession>
<dbReference type="AlphaFoldDB" id="A0AAV3SE47"/>
<dbReference type="EMBL" id="BAAADN010000006">
    <property type="protein sequence ID" value="GAA0452059.1"/>
    <property type="molecule type" value="Genomic_DNA"/>
</dbReference>
<name>A0AAV3SE47_HALDO</name>
<reference evidence="1" key="1">
    <citation type="journal article" date="2014" name="Int. J. Syst. Evol. Microbiol.">
        <title>Complete genome sequence of Corynebacterium casei LMG S-19264T (=DSM 44701T), isolated from a smear-ripened cheese.</title>
        <authorList>
            <consortium name="US DOE Joint Genome Institute (JGI-PGF)"/>
            <person name="Walter F."/>
            <person name="Albersmeier A."/>
            <person name="Kalinowski J."/>
            <person name="Ruckert C."/>
        </authorList>
    </citation>
    <scope>NUCLEOTIDE SEQUENCE</scope>
    <source>
        <strain evidence="1">JCM 12289</strain>
    </source>
</reference>
<sequence>MTPLFINPDDARYRETANELFETHVGEPKADLDTAIDLLMVADTDYKTIQGLAKLLRDKYDFETVAAAEPRECSGSKLVSMSRCGRPRREVCNFRPSLLILE</sequence>
<organism evidence="1 2">
    <name type="scientific">Halococcus dombrowskii</name>
    <dbReference type="NCBI Taxonomy" id="179637"/>
    <lineage>
        <taxon>Archaea</taxon>
        <taxon>Methanobacteriati</taxon>
        <taxon>Methanobacteriota</taxon>
        <taxon>Stenosarchaea group</taxon>
        <taxon>Halobacteria</taxon>
        <taxon>Halobacteriales</taxon>
        <taxon>Halococcaceae</taxon>
        <taxon>Halococcus</taxon>
    </lineage>
</organism>
<gene>
    <name evidence="1" type="ORF">GCM10008985_04660</name>
</gene>
<dbReference type="InterPro" id="IPR008508">
    <property type="entry name" value="Bax1"/>
</dbReference>
<evidence type="ECO:0000313" key="2">
    <source>
        <dbReference type="Proteomes" id="UP001500962"/>
    </source>
</evidence>
<dbReference type="Proteomes" id="UP001500962">
    <property type="component" value="Unassembled WGS sequence"/>
</dbReference>
<proteinExistence type="predicted"/>